<dbReference type="InterPro" id="IPR011006">
    <property type="entry name" value="CheY-like_superfamily"/>
</dbReference>
<gene>
    <name evidence="7" type="ORF">DNFV4_01701</name>
</gene>
<evidence type="ECO:0000256" key="4">
    <source>
        <dbReference type="ARBA" id="ARBA00023015"/>
    </source>
</evidence>
<accession>A0AA86MY89</accession>
<dbReference type="InterPro" id="IPR003018">
    <property type="entry name" value="GAF"/>
</dbReference>
<dbReference type="Pfam" id="PF13185">
    <property type="entry name" value="GAF_2"/>
    <property type="match status" value="2"/>
</dbReference>
<dbReference type="GO" id="GO:0003723">
    <property type="term" value="F:RNA binding"/>
    <property type="evidence" value="ECO:0007669"/>
    <property type="project" value="InterPro"/>
</dbReference>
<dbReference type="Gene3D" id="1.10.10.10">
    <property type="entry name" value="Winged helix-like DNA-binding domain superfamily/Winged helix DNA-binding domain"/>
    <property type="match status" value="1"/>
</dbReference>
<feature type="domain" description="ANTAR" evidence="6">
    <location>
        <begin position="346"/>
        <end position="407"/>
    </location>
</feature>
<dbReference type="InterPro" id="IPR029016">
    <property type="entry name" value="GAF-like_dom_sf"/>
</dbReference>
<dbReference type="EMBL" id="OX365700">
    <property type="protein sequence ID" value="CAI4031274.1"/>
    <property type="molecule type" value="Genomic_DNA"/>
</dbReference>
<dbReference type="SUPFAM" id="SSF52172">
    <property type="entry name" value="CheY-like"/>
    <property type="match status" value="1"/>
</dbReference>
<keyword evidence="8" id="KW-1185">Reference proteome</keyword>
<dbReference type="SMART" id="SM00065">
    <property type="entry name" value="GAF"/>
    <property type="match status" value="2"/>
</dbReference>
<keyword evidence="2" id="KW-0418">Kinase</keyword>
<evidence type="ECO:0000313" key="7">
    <source>
        <dbReference type="EMBL" id="CAI4031274.1"/>
    </source>
</evidence>
<evidence type="ECO:0000256" key="5">
    <source>
        <dbReference type="ARBA" id="ARBA00023163"/>
    </source>
</evidence>
<dbReference type="GO" id="GO:0016301">
    <property type="term" value="F:kinase activity"/>
    <property type="evidence" value="ECO:0007669"/>
    <property type="project" value="UniProtKB-KW"/>
</dbReference>
<dbReference type="Pfam" id="PF03861">
    <property type="entry name" value="ANTAR"/>
    <property type="match status" value="1"/>
</dbReference>
<proteinExistence type="predicted"/>
<dbReference type="InterPro" id="IPR052016">
    <property type="entry name" value="Bact_Sigma-Reg"/>
</dbReference>
<keyword evidence="4" id="KW-0805">Transcription regulation</keyword>
<keyword evidence="1" id="KW-0808">Transferase</keyword>
<evidence type="ECO:0000313" key="8">
    <source>
        <dbReference type="Proteomes" id="UP001179121"/>
    </source>
</evidence>
<dbReference type="Proteomes" id="UP001179121">
    <property type="component" value="Chromosome"/>
</dbReference>
<dbReference type="KEGG" id="nti:DNFV4_01701"/>
<dbReference type="InterPro" id="IPR005561">
    <property type="entry name" value="ANTAR"/>
</dbReference>
<evidence type="ECO:0000256" key="2">
    <source>
        <dbReference type="ARBA" id="ARBA00022777"/>
    </source>
</evidence>
<dbReference type="AlphaFoldDB" id="A0AA86MY89"/>
<evidence type="ECO:0000259" key="6">
    <source>
        <dbReference type="PROSITE" id="PS50921"/>
    </source>
</evidence>
<dbReference type="Gene3D" id="3.30.450.40">
    <property type="match status" value="2"/>
</dbReference>
<keyword evidence="3" id="KW-0378">Hydrolase</keyword>
<evidence type="ECO:0000256" key="1">
    <source>
        <dbReference type="ARBA" id="ARBA00022679"/>
    </source>
</evidence>
<dbReference type="GO" id="GO:0016791">
    <property type="term" value="F:phosphatase activity"/>
    <property type="evidence" value="ECO:0007669"/>
    <property type="project" value="TreeGrafter"/>
</dbReference>
<dbReference type="SUPFAM" id="SSF55781">
    <property type="entry name" value="GAF domain-like"/>
    <property type="match status" value="2"/>
</dbReference>
<evidence type="ECO:0000256" key="3">
    <source>
        <dbReference type="ARBA" id="ARBA00022801"/>
    </source>
</evidence>
<name>A0AA86MY89_9BACT</name>
<sequence length="423" mass="47540">MTKALHNSTDRLRQALREKSREVEVLHRISDSISNTLDLESVLKHIVEVVVEVTHADACLLYLLSPGKDELVLRASKNPHPRLIGRITLGLGEGITGWVARERMSVVIPSNASDDPRFKVFHNLPEDRYQAFVSVPILTKKEVVGVINVQHKRPRRYQADELALLTTIANQVGGAIENARLYEEMRRKVLQVETLSQVSETVTSNRLIEDIFQLIVAMVAQLMNSKICSIMLLDHEKGELRIVATQSLSEAYRRKPHLKVGQSISGRAVQERRPIIVPDVTKEHDYMFPDIARKEGLCSLLSVPMLVRDKALGVINTYTSVSHHFTAEETKVVQAIANQAAIAIEHTTLLDKSFEMQEALAVRKVVERAKGYLMRTRKLTEEEAFRLIQRQSMTLRKSMREVAEAILLAGEIEEQAAGGGKLA</sequence>
<dbReference type="PANTHER" id="PTHR43156:SF2">
    <property type="entry name" value="STAGE II SPORULATION PROTEIN E"/>
    <property type="match status" value="1"/>
</dbReference>
<dbReference type="PANTHER" id="PTHR43156">
    <property type="entry name" value="STAGE II SPORULATION PROTEIN E-RELATED"/>
    <property type="match status" value="1"/>
</dbReference>
<dbReference type="PROSITE" id="PS50921">
    <property type="entry name" value="ANTAR"/>
    <property type="match status" value="1"/>
</dbReference>
<keyword evidence="5" id="KW-0804">Transcription</keyword>
<reference evidence="7" key="1">
    <citation type="submission" date="2022-10" db="EMBL/GenBank/DDBJ databases">
        <authorList>
            <person name="Koch H."/>
        </authorList>
    </citation>
    <scope>NUCLEOTIDE SEQUENCE</scope>
    <source>
        <strain evidence="7">DNF</strain>
    </source>
</reference>
<dbReference type="InterPro" id="IPR036388">
    <property type="entry name" value="WH-like_DNA-bd_sf"/>
</dbReference>
<organism evidence="7 8">
    <name type="scientific">Nitrospira tepida</name>
    <dbReference type="NCBI Taxonomy" id="2973512"/>
    <lineage>
        <taxon>Bacteria</taxon>
        <taxon>Pseudomonadati</taxon>
        <taxon>Nitrospirota</taxon>
        <taxon>Nitrospiria</taxon>
        <taxon>Nitrospirales</taxon>
        <taxon>Nitrospiraceae</taxon>
        <taxon>Nitrospira</taxon>
    </lineage>
</organism>
<dbReference type="SMART" id="SM01012">
    <property type="entry name" value="ANTAR"/>
    <property type="match status" value="1"/>
</dbReference>
<protein>
    <submittedName>
        <fullName evidence="7">GAF domain-containing protein</fullName>
    </submittedName>
</protein>